<keyword evidence="2" id="KW-1185">Reference proteome</keyword>
<dbReference type="EMBL" id="QPIZ01000001">
    <property type="protein sequence ID" value="RCW39316.1"/>
    <property type="molecule type" value="Genomic_DNA"/>
</dbReference>
<evidence type="ECO:0000313" key="2">
    <source>
        <dbReference type="Proteomes" id="UP000252733"/>
    </source>
</evidence>
<sequence>MNQTAEWTNLQPGIVNEIITNGVESSELEVPP</sequence>
<evidence type="ECO:0000313" key="1">
    <source>
        <dbReference type="EMBL" id="RCW39316.1"/>
    </source>
</evidence>
<proteinExistence type="predicted"/>
<dbReference type="Proteomes" id="UP000252733">
    <property type="component" value="Unassembled WGS sequence"/>
</dbReference>
<protein>
    <submittedName>
        <fullName evidence="1">Uncharacterized protein</fullName>
    </submittedName>
</protein>
<dbReference type="AlphaFoldDB" id="A0A2T0XQQ2"/>
<name>A0A2T0XQQ2_9BACT</name>
<accession>A0A2T0XQQ2</accession>
<organism evidence="1 2">
    <name type="scientific">Marinilabilia salmonicolor</name>
    <dbReference type="NCBI Taxonomy" id="989"/>
    <lineage>
        <taxon>Bacteria</taxon>
        <taxon>Pseudomonadati</taxon>
        <taxon>Bacteroidota</taxon>
        <taxon>Bacteroidia</taxon>
        <taxon>Marinilabiliales</taxon>
        <taxon>Marinilabiliaceae</taxon>
        <taxon>Marinilabilia</taxon>
    </lineage>
</organism>
<reference evidence="1 2" key="1">
    <citation type="submission" date="2018-07" db="EMBL/GenBank/DDBJ databases">
        <title>Freshwater and sediment microbial communities from various areas in North America, analyzing microbe dynamics in response to fracking.</title>
        <authorList>
            <person name="Lamendella R."/>
        </authorList>
    </citation>
    <scope>NUCLEOTIDE SEQUENCE [LARGE SCALE GENOMIC DNA]</scope>
    <source>
        <strain evidence="1 2">160A</strain>
    </source>
</reference>
<comment type="caution">
    <text evidence="1">The sequence shown here is derived from an EMBL/GenBank/DDBJ whole genome shotgun (WGS) entry which is preliminary data.</text>
</comment>
<gene>
    <name evidence="1" type="ORF">DFO77_10185</name>
</gene>